<reference evidence="10 11" key="1">
    <citation type="submission" date="2018-08" db="EMBL/GenBank/DDBJ databases">
        <title>Form III RuBisCO-mediated autotrophy in Thermodesulfobium bacteria.</title>
        <authorList>
            <person name="Toshchakov S.V."/>
            <person name="Kublanov I.V."/>
            <person name="Frolov E."/>
            <person name="Bonch-Osmolovskaya E.A."/>
            <person name="Tourova T.P."/>
            <person name="Chernych N.A."/>
            <person name="Lebedinsky A.V."/>
        </authorList>
    </citation>
    <scope>NUCLEOTIDE SEQUENCE [LARGE SCALE GENOMIC DNA]</scope>
    <source>
        <strain evidence="10 11">SR</strain>
    </source>
</reference>
<dbReference type="InterPro" id="IPR001270">
    <property type="entry name" value="ClpA/B"/>
</dbReference>
<dbReference type="InterPro" id="IPR008921">
    <property type="entry name" value="DNA_pol3_clamp-load_cplx_C"/>
</dbReference>
<dbReference type="GO" id="GO:0005524">
    <property type="term" value="F:ATP binding"/>
    <property type="evidence" value="ECO:0007669"/>
    <property type="project" value="UniProtKB-KW"/>
</dbReference>
<dbReference type="EC" id="2.7.7.7" evidence="2"/>
<evidence type="ECO:0000256" key="6">
    <source>
        <dbReference type="ARBA" id="ARBA00022840"/>
    </source>
</evidence>
<protein>
    <recommendedName>
        <fullName evidence="2">DNA-directed DNA polymerase</fullName>
        <ecNumber evidence="2">2.7.7.7</ecNumber>
    </recommendedName>
</protein>
<evidence type="ECO:0000256" key="8">
    <source>
        <dbReference type="ARBA" id="ARBA00049244"/>
    </source>
</evidence>
<dbReference type="NCBIfam" id="TIGR02397">
    <property type="entry name" value="dnaX_nterm"/>
    <property type="match status" value="1"/>
</dbReference>
<keyword evidence="6" id="KW-0067">ATP-binding</keyword>
<dbReference type="FunFam" id="3.40.50.300:FF:000014">
    <property type="entry name" value="DNA polymerase III subunit gamma/tau"/>
    <property type="match status" value="1"/>
</dbReference>
<dbReference type="Gene3D" id="1.10.8.60">
    <property type="match status" value="1"/>
</dbReference>
<dbReference type="SUPFAM" id="SSF52540">
    <property type="entry name" value="P-loop containing nucleoside triphosphate hydrolases"/>
    <property type="match status" value="1"/>
</dbReference>
<dbReference type="InterPro" id="IPR045085">
    <property type="entry name" value="HLD_clamp_pol_III_gamma_tau"/>
</dbReference>
<evidence type="ECO:0000256" key="7">
    <source>
        <dbReference type="ARBA" id="ARBA00022932"/>
    </source>
</evidence>
<evidence type="ECO:0000256" key="5">
    <source>
        <dbReference type="ARBA" id="ARBA00022833"/>
    </source>
</evidence>
<evidence type="ECO:0000256" key="2">
    <source>
        <dbReference type="ARBA" id="ARBA00012417"/>
    </source>
</evidence>
<evidence type="ECO:0000259" key="9">
    <source>
        <dbReference type="SMART" id="SM00382"/>
    </source>
</evidence>
<comment type="caution">
    <text evidence="10">The sequence shown here is derived from an EMBL/GenBank/DDBJ whole genome shotgun (WGS) entry which is preliminary data.</text>
</comment>
<dbReference type="GO" id="GO:0006261">
    <property type="term" value="P:DNA-templated DNA replication"/>
    <property type="evidence" value="ECO:0007669"/>
    <property type="project" value="TreeGrafter"/>
</dbReference>
<keyword evidence="4" id="KW-0547">Nucleotide-binding</keyword>
<sequence length="427" mass="47755">MAEEQALYRAWRPQQFAQVVGQAHVTRTLRNALAMGRIAHAYLFAGPRGTGKTSTARILAKALNCLQGPTPNPCDACSQCLSIIEGTSLDVLEIDAASRRGIDEMRELRERVRLSPVHSRYKVYIIDEAHMLTSEAANALLKTLEEPPPQVVFILATTEPHKMPITILSRCQRFDFRRLPTALIEEHLARVAETFPVKVEREALRLLAQAAEGSMRDALSLLDQALAWAEGELRAIDVADLLGKVPSQTLEEMTVYLQKGELAGALRLVSEIEEGGKDLNLFVRDLILRLREEALRHLREEKKVPSWLLRSLTALHQTLADMRLSPLKGLTLELALIRLLSAEEERPPSLGRVKALWPDILQFVKEVSPRLFGQLCLVNVVGLEGRKLKLAAEDGYVRSTLSRPENQALLVEALSRRFGGDWEVEIV</sequence>
<comment type="similarity">
    <text evidence="1">Belongs to the DnaX/STICHEL family.</text>
</comment>
<dbReference type="GO" id="GO:0009360">
    <property type="term" value="C:DNA polymerase III complex"/>
    <property type="evidence" value="ECO:0007669"/>
    <property type="project" value="InterPro"/>
</dbReference>
<dbReference type="PRINTS" id="PR00300">
    <property type="entry name" value="CLPPROTEASEA"/>
</dbReference>
<evidence type="ECO:0000313" key="10">
    <source>
        <dbReference type="EMBL" id="RDV84597.1"/>
    </source>
</evidence>
<dbReference type="EMBL" id="QSLN01000001">
    <property type="protein sequence ID" value="RDV84597.1"/>
    <property type="molecule type" value="Genomic_DNA"/>
</dbReference>
<evidence type="ECO:0000313" key="11">
    <source>
        <dbReference type="Proteomes" id="UP000256329"/>
    </source>
</evidence>
<dbReference type="InterPro" id="IPR003593">
    <property type="entry name" value="AAA+_ATPase"/>
</dbReference>
<dbReference type="PANTHER" id="PTHR11669:SF0">
    <property type="entry name" value="PROTEIN STICHEL-LIKE 2"/>
    <property type="match status" value="1"/>
</dbReference>
<dbReference type="NCBIfam" id="NF004046">
    <property type="entry name" value="PRK05563.1"/>
    <property type="match status" value="1"/>
</dbReference>
<dbReference type="RefSeq" id="WP_115791591.1">
    <property type="nucleotide sequence ID" value="NZ_QSLN01000001.1"/>
</dbReference>
<feature type="domain" description="AAA+ ATPase" evidence="9">
    <location>
        <begin position="38"/>
        <end position="180"/>
    </location>
</feature>
<dbReference type="CDD" id="cd00009">
    <property type="entry name" value="AAA"/>
    <property type="match status" value="1"/>
</dbReference>
<dbReference type="GO" id="GO:0046872">
    <property type="term" value="F:metal ion binding"/>
    <property type="evidence" value="ECO:0007669"/>
    <property type="project" value="UniProtKB-KW"/>
</dbReference>
<gene>
    <name evidence="10" type="ORF">DXX99_00685</name>
</gene>
<evidence type="ECO:0000256" key="1">
    <source>
        <dbReference type="ARBA" id="ARBA00006360"/>
    </source>
</evidence>
<name>A0A3D8P7B7_9THEO</name>
<evidence type="ECO:0000256" key="4">
    <source>
        <dbReference type="ARBA" id="ARBA00022741"/>
    </source>
</evidence>
<keyword evidence="10" id="KW-0808">Transferase</keyword>
<dbReference type="AlphaFoldDB" id="A0A3D8P7B7"/>
<keyword evidence="11" id="KW-1185">Reference proteome</keyword>
<dbReference type="SUPFAM" id="SSF48019">
    <property type="entry name" value="post-AAA+ oligomerization domain-like"/>
    <property type="match status" value="1"/>
</dbReference>
<dbReference type="GO" id="GO:0003677">
    <property type="term" value="F:DNA binding"/>
    <property type="evidence" value="ECO:0007669"/>
    <property type="project" value="InterPro"/>
</dbReference>
<organism evidence="10 11">
    <name type="scientific">Ammonifex thiophilus</name>
    <dbReference type="NCBI Taxonomy" id="444093"/>
    <lineage>
        <taxon>Bacteria</taxon>
        <taxon>Bacillati</taxon>
        <taxon>Bacillota</taxon>
        <taxon>Clostridia</taxon>
        <taxon>Thermoanaerobacterales</taxon>
        <taxon>Thermoanaerobacteraceae</taxon>
        <taxon>Ammonifex</taxon>
    </lineage>
</organism>
<dbReference type="Pfam" id="PF13177">
    <property type="entry name" value="DNA_pol3_delta2"/>
    <property type="match status" value="1"/>
</dbReference>
<dbReference type="Pfam" id="PF22608">
    <property type="entry name" value="DNAX_ATPase_lid"/>
    <property type="match status" value="1"/>
</dbReference>
<dbReference type="Proteomes" id="UP000256329">
    <property type="component" value="Unassembled WGS sequence"/>
</dbReference>
<evidence type="ECO:0000256" key="3">
    <source>
        <dbReference type="ARBA" id="ARBA00022723"/>
    </source>
</evidence>
<dbReference type="FunFam" id="1.10.8.60:FF:000013">
    <property type="entry name" value="DNA polymerase III subunit gamma/tau"/>
    <property type="match status" value="1"/>
</dbReference>
<dbReference type="Gene3D" id="3.40.50.300">
    <property type="entry name" value="P-loop containing nucleotide triphosphate hydrolases"/>
    <property type="match status" value="1"/>
</dbReference>
<dbReference type="CDD" id="cd18137">
    <property type="entry name" value="HLD_clamp_pol_III_gamma_tau"/>
    <property type="match status" value="1"/>
</dbReference>
<proteinExistence type="inferred from homology"/>
<dbReference type="PANTHER" id="PTHR11669">
    <property type="entry name" value="REPLICATION FACTOR C / DNA POLYMERASE III GAMMA-TAU SUBUNIT"/>
    <property type="match status" value="1"/>
</dbReference>
<keyword evidence="10" id="KW-0548">Nucleotidyltransferase</keyword>
<comment type="catalytic activity">
    <reaction evidence="8">
        <text>DNA(n) + a 2'-deoxyribonucleoside 5'-triphosphate = DNA(n+1) + diphosphate</text>
        <dbReference type="Rhea" id="RHEA:22508"/>
        <dbReference type="Rhea" id="RHEA-COMP:17339"/>
        <dbReference type="Rhea" id="RHEA-COMP:17340"/>
        <dbReference type="ChEBI" id="CHEBI:33019"/>
        <dbReference type="ChEBI" id="CHEBI:61560"/>
        <dbReference type="ChEBI" id="CHEBI:173112"/>
        <dbReference type="EC" id="2.7.7.7"/>
    </reaction>
</comment>
<keyword evidence="7" id="KW-0239">DNA-directed DNA polymerase</keyword>
<dbReference type="GO" id="GO:0003887">
    <property type="term" value="F:DNA-directed DNA polymerase activity"/>
    <property type="evidence" value="ECO:0007669"/>
    <property type="project" value="UniProtKB-KW"/>
</dbReference>
<dbReference type="InterPro" id="IPR027417">
    <property type="entry name" value="P-loop_NTPase"/>
</dbReference>
<keyword evidence="3" id="KW-0479">Metal-binding</keyword>
<dbReference type="SMART" id="SM00382">
    <property type="entry name" value="AAA"/>
    <property type="match status" value="1"/>
</dbReference>
<accession>A0A3D8P7B7</accession>
<dbReference type="InterPro" id="IPR012763">
    <property type="entry name" value="DNA_pol_III_sug/sutau_N"/>
</dbReference>
<dbReference type="OrthoDB" id="9810148at2"/>
<dbReference type="InterPro" id="IPR050238">
    <property type="entry name" value="DNA_Rep/Repair_Clamp_Loader"/>
</dbReference>
<keyword evidence="5" id="KW-0862">Zinc</keyword>